<dbReference type="Pfam" id="PF16010">
    <property type="entry name" value="CDH-cyt"/>
    <property type="match status" value="1"/>
</dbReference>
<dbReference type="PANTHER" id="PTHR47190:SF2">
    <property type="entry name" value="CELLOBIOSE DEHYDROGENASE (AFU_ORTHOLOGUE AFUA_2G17620)"/>
    <property type="match status" value="1"/>
</dbReference>
<proteinExistence type="predicted"/>
<sequence length="293" mass="31913">MKSFGCHFTVFFAVSMSLQGCLGQDSTPIVYKDPDTGIVFDTWTASDKVTNGGLTLGLALPSDALKTDATEFIGYIQCSSTNTTNTGWCGLSLGGTMTNSLLLMAYPYNQTILTSFRYTADYARPDVYTGNATLTQISSHVNSSHYTLIYRCQSCLSWTEGDQTGKTSTSAGSFGLGWAQSIAAPKNRNCPDNIVFREHDSMSIFVANLSSEVASPSYSSWAALATKTVTAGKAIAFSQTVEEVTSIYIHAWETLSSDAKAHQKQDKREEYANGEMFHRMHDEILMGNGFQAQ</sequence>
<evidence type="ECO:0000259" key="2">
    <source>
        <dbReference type="Pfam" id="PF16010"/>
    </source>
</evidence>
<name>A0A0U1MBX4_TALIS</name>
<feature type="chain" id="PRO_5006711788" evidence="1">
    <location>
        <begin position="24"/>
        <end position="293"/>
    </location>
</feature>
<dbReference type="InterPro" id="IPR053208">
    <property type="entry name" value="GMC_Oxidoreductase_CD"/>
</dbReference>
<keyword evidence="1" id="KW-0732">Signal</keyword>
<feature type="signal peptide" evidence="1">
    <location>
        <begin position="1"/>
        <end position="23"/>
    </location>
</feature>
<protein>
    <submittedName>
        <fullName evidence="3">Cellobiose dehydrogenase</fullName>
    </submittedName>
</protein>
<organism evidence="3 4">
    <name type="scientific">Talaromyces islandicus</name>
    <name type="common">Penicillium islandicum</name>
    <dbReference type="NCBI Taxonomy" id="28573"/>
    <lineage>
        <taxon>Eukaryota</taxon>
        <taxon>Fungi</taxon>
        <taxon>Dikarya</taxon>
        <taxon>Ascomycota</taxon>
        <taxon>Pezizomycotina</taxon>
        <taxon>Eurotiomycetes</taxon>
        <taxon>Eurotiomycetidae</taxon>
        <taxon>Eurotiales</taxon>
        <taxon>Trichocomaceae</taxon>
        <taxon>Talaromyces</taxon>
        <taxon>Talaromyces sect. Islandici</taxon>
    </lineage>
</organism>
<gene>
    <name evidence="3" type="ORF">PISL3812_09506</name>
</gene>
<dbReference type="CDD" id="cd09630">
    <property type="entry name" value="CDH_like_cytochrome"/>
    <property type="match status" value="1"/>
</dbReference>
<dbReference type="OrthoDB" id="413885at2759"/>
<dbReference type="InterPro" id="IPR015920">
    <property type="entry name" value="Cellobiose_DH-like_cyt"/>
</dbReference>
<evidence type="ECO:0000313" key="4">
    <source>
        <dbReference type="Proteomes" id="UP000054383"/>
    </source>
</evidence>
<keyword evidence="4" id="KW-1185">Reference proteome</keyword>
<dbReference type="Proteomes" id="UP000054383">
    <property type="component" value="Unassembled WGS sequence"/>
</dbReference>
<dbReference type="OMA" id="ASFRCQN"/>
<feature type="domain" description="Cellobiose dehydrogenase-like cytochrome" evidence="2">
    <location>
        <begin position="31"/>
        <end position="219"/>
    </location>
</feature>
<dbReference type="Gene3D" id="2.60.40.1210">
    <property type="entry name" value="Cellobiose dehydrogenase, cytochrome domain"/>
    <property type="match status" value="1"/>
</dbReference>
<dbReference type="STRING" id="28573.A0A0U1MBX4"/>
<dbReference type="AlphaFoldDB" id="A0A0U1MBX4"/>
<accession>A0A0U1MBX4</accession>
<dbReference type="SUPFAM" id="SSF49344">
    <property type="entry name" value="CBD9-like"/>
    <property type="match status" value="1"/>
</dbReference>
<evidence type="ECO:0000256" key="1">
    <source>
        <dbReference type="SAM" id="SignalP"/>
    </source>
</evidence>
<dbReference type="EMBL" id="CVMT01000012">
    <property type="protein sequence ID" value="CRG92446.1"/>
    <property type="molecule type" value="Genomic_DNA"/>
</dbReference>
<dbReference type="PANTHER" id="PTHR47190">
    <property type="entry name" value="DEHYDROGENASE, PUTATIVE-RELATED"/>
    <property type="match status" value="1"/>
</dbReference>
<dbReference type="FunFam" id="2.60.40.1210:FF:000004">
    <property type="entry name" value="Cellobiose dehydrogenase"/>
    <property type="match status" value="1"/>
</dbReference>
<reference evidence="3 4" key="1">
    <citation type="submission" date="2015-04" db="EMBL/GenBank/DDBJ databases">
        <authorList>
            <person name="Syromyatnikov M.Y."/>
            <person name="Popov V.N."/>
        </authorList>
    </citation>
    <scope>NUCLEOTIDE SEQUENCE [LARGE SCALE GENOMIC DNA]</scope>
    <source>
        <strain evidence="3">WF-38-12</strain>
    </source>
</reference>
<evidence type="ECO:0000313" key="3">
    <source>
        <dbReference type="EMBL" id="CRG92446.1"/>
    </source>
</evidence>
<dbReference type="PROSITE" id="PS51257">
    <property type="entry name" value="PROKAR_LIPOPROTEIN"/>
    <property type="match status" value="1"/>
</dbReference>